<gene>
    <name evidence="2" type="ORF">NO357_09865</name>
</gene>
<name>A0AAE4B4G6_9RHOB</name>
<dbReference type="Pfam" id="PF01963">
    <property type="entry name" value="TraB_PrgY_gumN"/>
    <property type="match status" value="1"/>
</dbReference>
<dbReference type="InterPro" id="IPR047111">
    <property type="entry name" value="YbaP-like"/>
</dbReference>
<evidence type="ECO:0000313" key="2">
    <source>
        <dbReference type="EMBL" id="MDQ2090202.1"/>
    </source>
</evidence>
<dbReference type="Proteomes" id="UP001226762">
    <property type="component" value="Unassembled WGS sequence"/>
</dbReference>
<accession>A0AAE4B4G6</accession>
<sequence>MRFLLTFLFLLATPLHAFDCSGTDLLPQMPTEERLKLEARAGIAPYPEGLFWRATRGDTEFTLFGTYHIAHQATADQLDALLPHAQAAELSYFEMSYPDLQAFERRATTDASIMFITDGPTLPELLDEDDWQRLRAAMAERGIPSFMAAKFKPIFVSMMLGLSPCQIKAQTSGEKGIDERLSRALHETGQPGRSIEDVMTTVHVLDSFSEAEQIAMIKLSLDLPIDPDDLQETMLQLYLAGRVSLLWEFGRSLSIQYGGPTAEADFAKFEDVLLTKRNRAWVEELEANATGKKVFVAVGAGHLPGEIGLLRRLEQRGYTIAPLTLDAKAD</sequence>
<feature type="signal peptide" evidence="1">
    <location>
        <begin position="1"/>
        <end position="17"/>
    </location>
</feature>
<organism evidence="2 3">
    <name type="scientific">Marimonas arenosa</name>
    <dbReference type="NCBI Taxonomy" id="1795305"/>
    <lineage>
        <taxon>Bacteria</taxon>
        <taxon>Pseudomonadati</taxon>
        <taxon>Pseudomonadota</taxon>
        <taxon>Alphaproteobacteria</taxon>
        <taxon>Rhodobacterales</taxon>
        <taxon>Paracoccaceae</taxon>
        <taxon>Marimonas</taxon>
    </lineage>
</organism>
<comment type="caution">
    <text evidence="2">The sequence shown here is derived from an EMBL/GenBank/DDBJ whole genome shotgun (WGS) entry which is preliminary data.</text>
</comment>
<dbReference type="RefSeq" id="WP_306735468.1">
    <property type="nucleotide sequence ID" value="NZ_JANHAX010000002.1"/>
</dbReference>
<keyword evidence="1" id="KW-0732">Signal</keyword>
<evidence type="ECO:0000313" key="3">
    <source>
        <dbReference type="Proteomes" id="UP001226762"/>
    </source>
</evidence>
<keyword evidence="3" id="KW-1185">Reference proteome</keyword>
<proteinExistence type="predicted"/>
<reference evidence="2" key="2">
    <citation type="submission" date="2023-02" db="EMBL/GenBank/DDBJ databases">
        <title>'Rhodoalgimonas zhirmunskyi' gen. nov., isolated from a red alga.</title>
        <authorList>
            <person name="Nedashkovskaya O.I."/>
            <person name="Otstavnykh N.Y."/>
            <person name="Bystritskaya E.P."/>
            <person name="Balabanova L.A."/>
            <person name="Isaeva M.P."/>
        </authorList>
    </citation>
    <scope>NUCLEOTIDE SEQUENCE</scope>
    <source>
        <strain evidence="2">KCTC 52189</strain>
    </source>
</reference>
<protein>
    <submittedName>
        <fullName evidence="2">TraB/GumN family protein</fullName>
    </submittedName>
</protein>
<dbReference type="PANTHER" id="PTHR40590">
    <property type="entry name" value="CYTOPLASMIC PROTEIN-RELATED"/>
    <property type="match status" value="1"/>
</dbReference>
<evidence type="ECO:0000256" key="1">
    <source>
        <dbReference type="SAM" id="SignalP"/>
    </source>
</evidence>
<reference evidence="2" key="1">
    <citation type="submission" date="2022-07" db="EMBL/GenBank/DDBJ databases">
        <authorList>
            <person name="Otstavnykh N."/>
            <person name="Isaeva M."/>
            <person name="Bystritskaya E."/>
        </authorList>
    </citation>
    <scope>NUCLEOTIDE SEQUENCE</scope>
    <source>
        <strain evidence="2">KCTC 52189</strain>
    </source>
</reference>
<dbReference type="InterPro" id="IPR002816">
    <property type="entry name" value="TraB/PrgY/GumN_fam"/>
</dbReference>
<feature type="chain" id="PRO_5042111505" evidence="1">
    <location>
        <begin position="18"/>
        <end position="330"/>
    </location>
</feature>
<dbReference type="PANTHER" id="PTHR40590:SF1">
    <property type="entry name" value="CYTOPLASMIC PROTEIN"/>
    <property type="match status" value="1"/>
</dbReference>
<dbReference type="EMBL" id="JANHAX010000002">
    <property type="protein sequence ID" value="MDQ2090202.1"/>
    <property type="molecule type" value="Genomic_DNA"/>
</dbReference>
<dbReference type="AlphaFoldDB" id="A0AAE4B4G6"/>
<dbReference type="CDD" id="cd14789">
    <property type="entry name" value="Tiki"/>
    <property type="match status" value="1"/>
</dbReference>